<organism evidence="1 2">
    <name type="scientific">Akanthomyces lecanii RCEF 1005</name>
    <dbReference type="NCBI Taxonomy" id="1081108"/>
    <lineage>
        <taxon>Eukaryota</taxon>
        <taxon>Fungi</taxon>
        <taxon>Dikarya</taxon>
        <taxon>Ascomycota</taxon>
        <taxon>Pezizomycotina</taxon>
        <taxon>Sordariomycetes</taxon>
        <taxon>Hypocreomycetidae</taxon>
        <taxon>Hypocreales</taxon>
        <taxon>Cordycipitaceae</taxon>
        <taxon>Akanthomyces</taxon>
        <taxon>Cordyceps confragosa</taxon>
    </lineage>
</organism>
<dbReference type="Proteomes" id="UP000076881">
    <property type="component" value="Unassembled WGS sequence"/>
</dbReference>
<evidence type="ECO:0000313" key="2">
    <source>
        <dbReference type="Proteomes" id="UP000076881"/>
    </source>
</evidence>
<dbReference type="EMBL" id="AZHF01000004">
    <property type="protein sequence ID" value="OAA76087.1"/>
    <property type="molecule type" value="Genomic_DNA"/>
</dbReference>
<dbReference type="OrthoDB" id="5153731at2759"/>
<protein>
    <submittedName>
        <fullName evidence="1">Uncharacterized protein</fullName>
    </submittedName>
</protein>
<name>A0A168G6A2_CORDF</name>
<sequence>MATGSSFIPLFSQDDPVPYMYVAPPLTSNFEAACLEKMPLVDRIANAYQSIRETPDMPIFSWNRSGRSYKHITVWTHGFLDTMSRESLEYLIENPDVAEQVCDIAKAFLLLCWVHWALTTRPTSQLLLAELLYISTVFFGSSITDRIMALFREKHKASYGNGNYIHLNPYLSDLFITDLEGDSESDISDE</sequence>
<dbReference type="AlphaFoldDB" id="A0A168G6A2"/>
<evidence type="ECO:0000313" key="1">
    <source>
        <dbReference type="EMBL" id="OAA76087.1"/>
    </source>
</evidence>
<proteinExistence type="predicted"/>
<gene>
    <name evidence="1" type="ORF">LEL_05771</name>
</gene>
<reference evidence="1 2" key="1">
    <citation type="journal article" date="2016" name="Genome Biol. Evol.">
        <title>Divergent and convergent evolution of fungal pathogenicity.</title>
        <authorList>
            <person name="Shang Y."/>
            <person name="Xiao G."/>
            <person name="Zheng P."/>
            <person name="Cen K."/>
            <person name="Zhan S."/>
            <person name="Wang C."/>
        </authorList>
    </citation>
    <scope>NUCLEOTIDE SEQUENCE [LARGE SCALE GENOMIC DNA]</scope>
    <source>
        <strain evidence="1 2">RCEF 1005</strain>
    </source>
</reference>
<comment type="caution">
    <text evidence="1">The sequence shown here is derived from an EMBL/GenBank/DDBJ whole genome shotgun (WGS) entry which is preliminary data.</text>
</comment>
<accession>A0A168G6A2</accession>
<keyword evidence="2" id="KW-1185">Reference proteome</keyword>